<dbReference type="AlphaFoldDB" id="A0ABD1Z581"/>
<name>A0ABD1Z581_9MARC</name>
<dbReference type="Proteomes" id="UP001605036">
    <property type="component" value="Unassembled WGS sequence"/>
</dbReference>
<evidence type="ECO:0000313" key="2">
    <source>
        <dbReference type="Proteomes" id="UP001605036"/>
    </source>
</evidence>
<comment type="caution">
    <text evidence="1">The sequence shown here is derived from an EMBL/GenBank/DDBJ whole genome shotgun (WGS) entry which is preliminary data.</text>
</comment>
<dbReference type="EMBL" id="JBHFFA010000002">
    <property type="protein sequence ID" value="KAL2642049.1"/>
    <property type="molecule type" value="Genomic_DNA"/>
</dbReference>
<evidence type="ECO:0000313" key="1">
    <source>
        <dbReference type="EMBL" id="KAL2642049.1"/>
    </source>
</evidence>
<reference evidence="1 2" key="1">
    <citation type="submission" date="2024-09" db="EMBL/GenBank/DDBJ databases">
        <title>Chromosome-scale assembly of Riccia fluitans.</title>
        <authorList>
            <person name="Paukszto L."/>
            <person name="Sawicki J."/>
            <person name="Karawczyk K."/>
            <person name="Piernik-Szablinska J."/>
            <person name="Szczecinska M."/>
            <person name="Mazdziarz M."/>
        </authorList>
    </citation>
    <scope>NUCLEOTIDE SEQUENCE [LARGE SCALE GENOMIC DNA]</scope>
    <source>
        <strain evidence="1">Rf_01</strain>
        <tissue evidence="1">Aerial parts of the thallus</tissue>
    </source>
</reference>
<keyword evidence="2" id="KW-1185">Reference proteome</keyword>
<protein>
    <submittedName>
        <fullName evidence="1">Uncharacterized protein</fullName>
    </submittedName>
</protein>
<proteinExistence type="predicted"/>
<organism evidence="1 2">
    <name type="scientific">Riccia fluitans</name>
    <dbReference type="NCBI Taxonomy" id="41844"/>
    <lineage>
        <taxon>Eukaryota</taxon>
        <taxon>Viridiplantae</taxon>
        <taxon>Streptophyta</taxon>
        <taxon>Embryophyta</taxon>
        <taxon>Marchantiophyta</taxon>
        <taxon>Marchantiopsida</taxon>
        <taxon>Marchantiidae</taxon>
        <taxon>Marchantiales</taxon>
        <taxon>Ricciaceae</taxon>
        <taxon>Riccia</taxon>
    </lineage>
</organism>
<gene>
    <name evidence="1" type="ORF">R1flu_009636</name>
</gene>
<sequence length="121" mass="14481">MRTLLTALFHRSWRRRKIRVAKLSNLRFDQSSETRMPCPGKWDRFFRIKVLGLKMNLWCADNKVPRGNLSLSDRQDSQMTISLLNKKVRRKLWNRFRFSSSTDRREELSEVAPLRLEASEL</sequence>
<accession>A0ABD1Z581</accession>